<dbReference type="NCBIfam" id="TIGR03647">
    <property type="entry name" value="Na_symport_sm"/>
    <property type="match status" value="1"/>
</dbReference>
<sequence length="92" mass="9884">MPTSRSSASGHGDGPAGSARAPLWGRNVRLVLLLLALWSALTLLPAYFARDLMFSFMGWPFSYWMAAYGAPLGYLAIIVAYARIMNGADGDA</sequence>
<dbReference type="InterPro" id="IPR019886">
    <property type="entry name" value="Na_symporter_ssu"/>
</dbReference>
<reference evidence="4 5" key="1">
    <citation type="submission" date="2016-06" db="EMBL/GenBank/DDBJ databases">
        <title>Complete genome sequences of Bordetella bronchialis and Bordetella flabilis.</title>
        <authorList>
            <person name="LiPuma J.J."/>
            <person name="Spilker T."/>
        </authorList>
    </citation>
    <scope>NUCLEOTIDE SEQUENCE [LARGE SCALE GENOMIC DNA]</scope>
    <source>
        <strain evidence="4 5">AU17976</strain>
    </source>
</reference>
<accession>A0A193G6Q6</accession>
<evidence type="ECO:0000313" key="4">
    <source>
        <dbReference type="EMBL" id="ANN74939.1"/>
    </source>
</evidence>
<keyword evidence="2" id="KW-0472">Membrane</keyword>
<organism evidence="4 5">
    <name type="scientific">Bordetella bronchialis</name>
    <dbReference type="NCBI Taxonomy" id="463025"/>
    <lineage>
        <taxon>Bacteria</taxon>
        <taxon>Pseudomonadati</taxon>
        <taxon>Pseudomonadota</taxon>
        <taxon>Betaproteobacteria</taxon>
        <taxon>Burkholderiales</taxon>
        <taxon>Alcaligenaceae</taxon>
        <taxon>Bordetella</taxon>
    </lineage>
</organism>
<dbReference type="Proteomes" id="UP000092213">
    <property type="component" value="Chromosome"/>
</dbReference>
<keyword evidence="2" id="KW-0812">Transmembrane</keyword>
<evidence type="ECO:0000256" key="1">
    <source>
        <dbReference type="SAM" id="MobiDB-lite"/>
    </source>
</evidence>
<gene>
    <name evidence="4" type="ORF">BAU08_20075</name>
</gene>
<evidence type="ECO:0000313" key="5">
    <source>
        <dbReference type="Proteomes" id="UP000092213"/>
    </source>
</evidence>
<dbReference type="Pfam" id="PF13937">
    <property type="entry name" value="DUF4212"/>
    <property type="match status" value="1"/>
</dbReference>
<proteinExistence type="predicted"/>
<protein>
    <recommendedName>
        <fullName evidence="3">Sodium symporter small subunit domain-containing protein</fullName>
    </recommendedName>
</protein>
<evidence type="ECO:0000259" key="3">
    <source>
        <dbReference type="Pfam" id="PF13937"/>
    </source>
</evidence>
<feature type="transmembrane region" description="Helical" evidence="2">
    <location>
        <begin position="30"/>
        <end position="49"/>
    </location>
</feature>
<feature type="region of interest" description="Disordered" evidence="1">
    <location>
        <begin position="1"/>
        <end position="21"/>
    </location>
</feature>
<name>A0A193G6Q6_9BORD</name>
<feature type="domain" description="Sodium symporter small subunit" evidence="3">
    <location>
        <begin position="22"/>
        <end position="89"/>
    </location>
</feature>
<feature type="transmembrane region" description="Helical" evidence="2">
    <location>
        <begin position="61"/>
        <end position="82"/>
    </location>
</feature>
<dbReference type="AlphaFoldDB" id="A0A193G6Q6"/>
<dbReference type="EMBL" id="CP016171">
    <property type="protein sequence ID" value="ANN74939.1"/>
    <property type="molecule type" value="Genomic_DNA"/>
</dbReference>
<keyword evidence="2" id="KW-1133">Transmembrane helix</keyword>
<dbReference type="RefSeq" id="WP_066672944.1">
    <property type="nucleotide sequence ID" value="NZ_CP016171.1"/>
</dbReference>
<evidence type="ECO:0000256" key="2">
    <source>
        <dbReference type="SAM" id="Phobius"/>
    </source>
</evidence>